<dbReference type="AlphaFoldDB" id="R0GPA2"/>
<keyword evidence="3" id="KW-1185">Reference proteome</keyword>
<dbReference type="Proteomes" id="UP000029121">
    <property type="component" value="Unassembled WGS sequence"/>
</dbReference>
<keyword evidence="1" id="KW-0472">Membrane</keyword>
<name>R0GPA2_9BRAS</name>
<reference evidence="3" key="1">
    <citation type="journal article" date="2013" name="Nat. Genet.">
        <title>The Capsella rubella genome and the genomic consequences of rapid mating system evolution.</title>
        <authorList>
            <person name="Slotte T."/>
            <person name="Hazzouri K.M."/>
            <person name="Agren J.A."/>
            <person name="Koenig D."/>
            <person name="Maumus F."/>
            <person name="Guo Y.L."/>
            <person name="Steige K."/>
            <person name="Platts A.E."/>
            <person name="Escobar J.S."/>
            <person name="Newman L.K."/>
            <person name="Wang W."/>
            <person name="Mandakova T."/>
            <person name="Vello E."/>
            <person name="Smith L.M."/>
            <person name="Henz S.R."/>
            <person name="Steffen J."/>
            <person name="Takuno S."/>
            <person name="Brandvain Y."/>
            <person name="Coop G."/>
            <person name="Andolfatto P."/>
            <person name="Hu T.T."/>
            <person name="Blanchette M."/>
            <person name="Clark R.M."/>
            <person name="Quesneville H."/>
            <person name="Nordborg M."/>
            <person name="Gaut B.S."/>
            <person name="Lysak M.A."/>
            <person name="Jenkins J."/>
            <person name="Grimwood J."/>
            <person name="Chapman J."/>
            <person name="Prochnik S."/>
            <person name="Shu S."/>
            <person name="Rokhsar D."/>
            <person name="Schmutz J."/>
            <person name="Weigel D."/>
            <person name="Wright S.I."/>
        </authorList>
    </citation>
    <scope>NUCLEOTIDE SEQUENCE [LARGE SCALE GENOMIC DNA]</scope>
    <source>
        <strain evidence="3">cv. Monte Gargano</strain>
    </source>
</reference>
<keyword evidence="1" id="KW-1133">Transmembrane helix</keyword>
<gene>
    <name evidence="2" type="ORF">CARUB_v10027335mg</name>
</gene>
<sequence length="141" mass="16687">MIVVNWLAGKHDNRMHRLQKAIDMLKKTIVHIEQKEKVYLEKSAMYSETAKQCYRANNIRAALFYMKLKLMLDEALQIRRLLCLPLYQELMFVENVKMALISAASAKKKKKKKKLFVSLPMLVFVFFCFFLLSLAYVKTRF</sequence>
<keyword evidence="1" id="KW-0812">Transmembrane</keyword>
<protein>
    <submittedName>
        <fullName evidence="2">Uncharacterized protein</fullName>
    </submittedName>
</protein>
<evidence type="ECO:0000313" key="2">
    <source>
        <dbReference type="EMBL" id="EOA14185.1"/>
    </source>
</evidence>
<dbReference type="EMBL" id="KB870812">
    <property type="protein sequence ID" value="EOA14185.1"/>
    <property type="molecule type" value="Genomic_DNA"/>
</dbReference>
<feature type="transmembrane region" description="Helical" evidence="1">
    <location>
        <begin position="115"/>
        <end position="137"/>
    </location>
</feature>
<organism evidence="2 3">
    <name type="scientific">Capsella rubella</name>
    <dbReference type="NCBI Taxonomy" id="81985"/>
    <lineage>
        <taxon>Eukaryota</taxon>
        <taxon>Viridiplantae</taxon>
        <taxon>Streptophyta</taxon>
        <taxon>Embryophyta</taxon>
        <taxon>Tracheophyta</taxon>
        <taxon>Spermatophyta</taxon>
        <taxon>Magnoliopsida</taxon>
        <taxon>eudicotyledons</taxon>
        <taxon>Gunneridae</taxon>
        <taxon>Pentapetalae</taxon>
        <taxon>rosids</taxon>
        <taxon>malvids</taxon>
        <taxon>Brassicales</taxon>
        <taxon>Brassicaceae</taxon>
        <taxon>Camelineae</taxon>
        <taxon>Capsella</taxon>
    </lineage>
</organism>
<evidence type="ECO:0000256" key="1">
    <source>
        <dbReference type="SAM" id="Phobius"/>
    </source>
</evidence>
<accession>R0GPA2</accession>
<proteinExistence type="predicted"/>
<evidence type="ECO:0000313" key="3">
    <source>
        <dbReference type="Proteomes" id="UP000029121"/>
    </source>
</evidence>